<dbReference type="Pfam" id="PF03358">
    <property type="entry name" value="FMN_red"/>
    <property type="match status" value="1"/>
</dbReference>
<dbReference type="PANTHER" id="PTHR30543:SF21">
    <property type="entry name" value="NAD(P)H-DEPENDENT FMN REDUCTASE LOT6"/>
    <property type="match status" value="1"/>
</dbReference>
<dbReference type="GO" id="GO:0016491">
    <property type="term" value="F:oxidoreductase activity"/>
    <property type="evidence" value="ECO:0007669"/>
    <property type="project" value="InterPro"/>
</dbReference>
<dbReference type="EMBL" id="HBGT01009208">
    <property type="protein sequence ID" value="CAD9401371.1"/>
    <property type="molecule type" value="Transcribed_RNA"/>
</dbReference>
<dbReference type="InterPro" id="IPR029039">
    <property type="entry name" value="Flavoprotein-like_sf"/>
</dbReference>
<evidence type="ECO:0000313" key="2">
    <source>
        <dbReference type="EMBL" id="CAD9401371.1"/>
    </source>
</evidence>
<dbReference type="InterPro" id="IPR050712">
    <property type="entry name" value="NAD(P)H-dep_reductase"/>
</dbReference>
<accession>A0A7S2FKY7</accession>
<name>A0A7S2FKY7_9STRA</name>
<dbReference type="GO" id="GO:0005829">
    <property type="term" value="C:cytosol"/>
    <property type="evidence" value="ECO:0007669"/>
    <property type="project" value="TreeGrafter"/>
</dbReference>
<sequence>MNHTISPGLTNTMNYFGSSTYAYKPSGLATYSAGLWGGTRCAVALRAYASELGCLPVSATMTLPGAWKSEGVFDDEGSLKEGTMGAKTAGRMLDQLVWHARSMRAAREAGAAGE</sequence>
<dbReference type="SUPFAM" id="SSF52218">
    <property type="entry name" value="Flavoproteins"/>
    <property type="match status" value="1"/>
</dbReference>
<gene>
    <name evidence="2" type="ORF">FPAR1323_LOCUS5035</name>
</gene>
<evidence type="ECO:0000259" key="1">
    <source>
        <dbReference type="Pfam" id="PF03358"/>
    </source>
</evidence>
<protein>
    <recommendedName>
        <fullName evidence="1">NADPH-dependent FMN reductase-like domain-containing protein</fullName>
    </recommendedName>
</protein>
<proteinExistence type="predicted"/>
<dbReference type="PANTHER" id="PTHR30543">
    <property type="entry name" value="CHROMATE REDUCTASE"/>
    <property type="match status" value="1"/>
</dbReference>
<dbReference type="GO" id="GO:0010181">
    <property type="term" value="F:FMN binding"/>
    <property type="evidence" value="ECO:0007669"/>
    <property type="project" value="TreeGrafter"/>
</dbReference>
<dbReference type="Gene3D" id="3.40.50.360">
    <property type="match status" value="1"/>
</dbReference>
<reference evidence="2" key="1">
    <citation type="submission" date="2021-01" db="EMBL/GenBank/DDBJ databases">
        <authorList>
            <person name="Corre E."/>
            <person name="Pelletier E."/>
            <person name="Niang G."/>
            <person name="Scheremetjew M."/>
            <person name="Finn R."/>
            <person name="Kale V."/>
            <person name="Holt S."/>
            <person name="Cochrane G."/>
            <person name="Meng A."/>
            <person name="Brown T."/>
            <person name="Cohen L."/>
        </authorList>
    </citation>
    <scope>NUCLEOTIDE SEQUENCE</scope>
    <source>
        <strain evidence="2">RCC1693</strain>
    </source>
</reference>
<feature type="domain" description="NADPH-dependent FMN reductase-like" evidence="1">
    <location>
        <begin position="2"/>
        <end position="67"/>
    </location>
</feature>
<dbReference type="AlphaFoldDB" id="A0A7S2FKY7"/>
<dbReference type="InterPro" id="IPR005025">
    <property type="entry name" value="FMN_Rdtase-like_dom"/>
</dbReference>
<organism evidence="2">
    <name type="scientific">Florenciella parvula</name>
    <dbReference type="NCBI Taxonomy" id="236787"/>
    <lineage>
        <taxon>Eukaryota</taxon>
        <taxon>Sar</taxon>
        <taxon>Stramenopiles</taxon>
        <taxon>Ochrophyta</taxon>
        <taxon>Dictyochophyceae</taxon>
        <taxon>Florenciellales</taxon>
        <taxon>Florenciella</taxon>
    </lineage>
</organism>